<gene>
    <name evidence="2" type="ORF">K8P03_06070</name>
</gene>
<feature type="transmembrane region" description="Helical" evidence="1">
    <location>
        <begin position="38"/>
        <end position="59"/>
    </location>
</feature>
<keyword evidence="1" id="KW-0472">Membrane</keyword>
<feature type="transmembrane region" description="Helical" evidence="1">
    <location>
        <begin position="113"/>
        <end position="133"/>
    </location>
</feature>
<evidence type="ECO:0000256" key="1">
    <source>
        <dbReference type="SAM" id="Phobius"/>
    </source>
</evidence>
<evidence type="ECO:0000313" key="3">
    <source>
        <dbReference type="Proteomes" id="UP000734271"/>
    </source>
</evidence>
<keyword evidence="1" id="KW-1133">Transmembrane helix</keyword>
<keyword evidence="3" id="KW-1185">Reference proteome</keyword>
<comment type="caution">
    <text evidence="2">The sequence shown here is derived from an EMBL/GenBank/DDBJ whole genome shotgun (WGS) entry which is preliminary data.</text>
</comment>
<organism evidence="2 3">
    <name type="scientific">Anaerococcus murdochii</name>
    <dbReference type="NCBI Taxonomy" id="411577"/>
    <lineage>
        <taxon>Bacteria</taxon>
        <taxon>Bacillati</taxon>
        <taxon>Bacillota</taxon>
        <taxon>Tissierellia</taxon>
        <taxon>Tissierellales</taxon>
        <taxon>Peptoniphilaceae</taxon>
        <taxon>Anaerococcus</taxon>
    </lineage>
</organism>
<name>A0ABS7SZ97_9FIRM</name>
<sequence length="205" mass="23431">MENKFERRMSKTLVFLIMVLFLLTISQRFASGWILSLAWYVLFIISWLGMLAFSFDVLLNKNARGFSIFLAIMTSIAFAFLSIHGLSALAIFVRALPRKIVINNDFFLANNQLIFYSSLVIVYFLHLVNAISLRDKEQIVEEKELSEEELRRIRDEKLDSIIAEIDSQADSLSDVDSQADGLSDEDRQILNSHILDDGDEQGSEI</sequence>
<feature type="transmembrane region" description="Helical" evidence="1">
    <location>
        <begin position="66"/>
        <end position="93"/>
    </location>
</feature>
<evidence type="ECO:0000313" key="2">
    <source>
        <dbReference type="EMBL" id="MBZ2386844.1"/>
    </source>
</evidence>
<dbReference type="EMBL" id="JAIPME010000002">
    <property type="protein sequence ID" value="MBZ2386844.1"/>
    <property type="molecule type" value="Genomic_DNA"/>
</dbReference>
<accession>A0ABS7SZ97</accession>
<reference evidence="2 3" key="1">
    <citation type="submission" date="2021-08" db="EMBL/GenBank/DDBJ databases">
        <title>FDA dAtabase for Regulatory Grade micrObial Sequences (FDA-ARGOS): Supporting development and validation of Infectious Disease Dx tests.</title>
        <authorList>
            <person name="Sproer C."/>
            <person name="Gronow S."/>
            <person name="Severitt S."/>
            <person name="Schroder I."/>
            <person name="Tallon L."/>
            <person name="Sadzewicz L."/>
            <person name="Zhao X."/>
            <person name="Boylan J."/>
            <person name="Ott S."/>
            <person name="Bowen H."/>
            <person name="Vavikolanu K."/>
            <person name="Hazen T."/>
            <person name="Aluvathingal J."/>
            <person name="Nadendla S."/>
            <person name="Lowell S."/>
            <person name="Myers T."/>
            <person name="Yan Y."/>
            <person name="Sichtig H."/>
        </authorList>
    </citation>
    <scope>NUCLEOTIDE SEQUENCE [LARGE SCALE GENOMIC DNA]</scope>
    <source>
        <strain evidence="2 3">FDAARGOS_1460</strain>
    </source>
</reference>
<protein>
    <submittedName>
        <fullName evidence="2">Uncharacterized protein</fullName>
    </submittedName>
</protein>
<proteinExistence type="predicted"/>
<dbReference type="Proteomes" id="UP000734271">
    <property type="component" value="Unassembled WGS sequence"/>
</dbReference>
<keyword evidence="1" id="KW-0812">Transmembrane</keyword>
<dbReference type="RefSeq" id="WP_223419351.1">
    <property type="nucleotide sequence ID" value="NZ_JAIPME010000002.1"/>
</dbReference>